<dbReference type="SUPFAM" id="SSF53850">
    <property type="entry name" value="Periplasmic binding protein-like II"/>
    <property type="match status" value="2"/>
</dbReference>
<keyword evidence="4" id="KW-1185">Reference proteome</keyword>
<evidence type="ECO:0000313" key="3">
    <source>
        <dbReference type="EMBL" id="KNC98843.1"/>
    </source>
</evidence>
<dbReference type="PANTHER" id="PTHR43649:SF33">
    <property type="entry name" value="POLYGALACTURONAN_RHAMNOGALACTURONAN-BINDING PROTEIN YTCQ"/>
    <property type="match status" value="1"/>
</dbReference>
<dbReference type="VEuPathDB" id="FungiDB:SPPG_05817"/>
<dbReference type="RefSeq" id="XP_016606883.1">
    <property type="nucleotide sequence ID" value="XM_016754028.1"/>
</dbReference>
<name>A0A0L0HDK9_SPIPD</name>
<dbReference type="Proteomes" id="UP000053201">
    <property type="component" value="Unassembled WGS sequence"/>
</dbReference>
<dbReference type="EMBL" id="KQ257459">
    <property type="protein sequence ID" value="KNC98843.1"/>
    <property type="molecule type" value="Genomic_DNA"/>
</dbReference>
<protein>
    <submittedName>
        <fullName evidence="3">ABC-type sugar transport system</fullName>
    </submittedName>
</protein>
<evidence type="ECO:0000256" key="1">
    <source>
        <dbReference type="ARBA" id="ARBA00022729"/>
    </source>
</evidence>
<keyword evidence="3" id="KW-0762">Sugar transport</keyword>
<organism evidence="3 4">
    <name type="scientific">Spizellomyces punctatus (strain DAOM BR117)</name>
    <dbReference type="NCBI Taxonomy" id="645134"/>
    <lineage>
        <taxon>Eukaryota</taxon>
        <taxon>Fungi</taxon>
        <taxon>Fungi incertae sedis</taxon>
        <taxon>Chytridiomycota</taxon>
        <taxon>Chytridiomycota incertae sedis</taxon>
        <taxon>Chytridiomycetes</taxon>
        <taxon>Spizellomycetales</taxon>
        <taxon>Spizellomycetaceae</taxon>
        <taxon>Spizellomyces</taxon>
    </lineage>
</organism>
<dbReference type="InterPro" id="IPR050490">
    <property type="entry name" value="Bact_solute-bd_prot1"/>
</dbReference>
<reference evidence="3 4" key="1">
    <citation type="submission" date="2009-08" db="EMBL/GenBank/DDBJ databases">
        <title>The Genome Sequence of Spizellomyces punctatus strain DAOM BR117.</title>
        <authorList>
            <consortium name="The Broad Institute Genome Sequencing Platform"/>
            <person name="Russ C."/>
            <person name="Cuomo C."/>
            <person name="Shea T."/>
            <person name="Young S.K."/>
            <person name="Zeng Q."/>
            <person name="Koehrsen M."/>
            <person name="Haas B."/>
            <person name="Borodovsky M."/>
            <person name="Guigo R."/>
            <person name="Alvarado L."/>
            <person name="Berlin A."/>
            <person name="Bochicchio J."/>
            <person name="Borenstein D."/>
            <person name="Chapman S."/>
            <person name="Chen Z."/>
            <person name="Engels R."/>
            <person name="Freedman E."/>
            <person name="Gellesch M."/>
            <person name="Goldberg J."/>
            <person name="Griggs A."/>
            <person name="Gujja S."/>
            <person name="Heiman D."/>
            <person name="Hepburn T."/>
            <person name="Howarth C."/>
            <person name="Jen D."/>
            <person name="Larson L."/>
            <person name="Lewis B."/>
            <person name="Mehta T."/>
            <person name="Park D."/>
            <person name="Pearson M."/>
            <person name="Roberts A."/>
            <person name="Saif S."/>
            <person name="Shenoy N."/>
            <person name="Sisk P."/>
            <person name="Stolte C."/>
            <person name="Sykes S."/>
            <person name="Thomson T."/>
            <person name="Walk T."/>
            <person name="White J."/>
            <person name="Yandava C."/>
            <person name="Burger G."/>
            <person name="Gray M.W."/>
            <person name="Holland P.W.H."/>
            <person name="King N."/>
            <person name="Lang F.B.F."/>
            <person name="Roger A.J."/>
            <person name="Ruiz-Trillo I."/>
            <person name="Lander E."/>
            <person name="Nusbaum C."/>
        </authorList>
    </citation>
    <scope>NUCLEOTIDE SEQUENCE [LARGE SCALE GENOMIC DNA]</scope>
    <source>
        <strain evidence="3 4">DAOM BR117</strain>
    </source>
</reference>
<dbReference type="AlphaFoldDB" id="A0A0L0HDK9"/>
<evidence type="ECO:0000313" key="4">
    <source>
        <dbReference type="Proteomes" id="UP000053201"/>
    </source>
</evidence>
<keyword evidence="3" id="KW-0813">Transport</keyword>
<dbReference type="OrthoDB" id="2094920at2759"/>
<dbReference type="OMA" id="QEKQMQW"/>
<dbReference type="PANTHER" id="PTHR43649">
    <property type="entry name" value="ARABINOSE-BINDING PROTEIN-RELATED"/>
    <property type="match status" value="1"/>
</dbReference>
<feature type="signal peptide" evidence="2">
    <location>
        <begin position="1"/>
        <end position="23"/>
    </location>
</feature>
<dbReference type="GeneID" id="27689169"/>
<gene>
    <name evidence="3" type="ORF">SPPG_05817</name>
</gene>
<proteinExistence type="predicted"/>
<dbReference type="InParanoid" id="A0A0L0HDK9"/>
<feature type="chain" id="PRO_5005540032" evidence="2">
    <location>
        <begin position="24"/>
        <end position="658"/>
    </location>
</feature>
<accession>A0A0L0HDK9</accession>
<dbReference type="Gene3D" id="3.40.190.10">
    <property type="entry name" value="Periplasmic binding protein-like II"/>
    <property type="match status" value="4"/>
</dbReference>
<sequence length="658" mass="74015">MYTLPLLGLFTTSLLLSTPSTHAAGQDVISKWLEEFRPSVLSVDQQRSELEWFQRVAAERGLQGVTVQSTAESITIHSYESDTLARAFSDITGIKVNHVIMDEGNLVSTITEQIRTGKRYFDIYVHDADSNGFHLRSQRLHTIANKIGVDGNGDPIYEMNPLLAPVTNMTNLDLNDWMNIYFGSDLDGNIIQLTDQQFVNLYFYRYDWFTDTDIKNVFNDTYGYTLGVPRTWKSYEDIAEMFRHRCRFLNSDDLIPKCIRPSDTPPVGWDGARSVYGHADYGAMSTLQILDGKLGWKYLTSFYGGPAAMSWRYTDAWFSMAGSDDKGLPNGGVNGTGVDDWGIKVVNHVPIGASVERGGAMNSYAAEYGLNRSIEWMFNYAPSAALDWDFLTAGSKPARGDIAQMIFEYTPDLAKDYYKSISSPVVNSNGELRWRVAPSPVGRYWDRGMKVGYQDSGAWSIPKTTKGKQLEAAWLWAQFCVSKTVDLKRFIVAGTPIRKSTINANYVSDRIKFWGGLVEFYRSPLRHLWTDTGTNVPHYPALAQVWAPNLAKAMVWANGTEEGRAVGYTPRQAVDGIAHDMDILMQRMRFNLKSPNLAPVNTDQSTYYAHAPDVSPKAERTEAYDVKWTMELNMTESYQAFFDRYMLCMAPGDAACSA</sequence>
<evidence type="ECO:0000256" key="2">
    <source>
        <dbReference type="SAM" id="SignalP"/>
    </source>
</evidence>
<keyword evidence="1 2" id="KW-0732">Signal</keyword>